<feature type="binding site" evidence="12">
    <location>
        <begin position="230"/>
        <end position="232"/>
    </location>
    <ligand>
        <name>substrate</name>
    </ligand>
</feature>
<gene>
    <name evidence="9" type="primary">rnj</name>
    <name evidence="15" type="ORF">GJU41_00740</name>
</gene>
<feature type="binding site" evidence="13">
    <location>
        <position position="47"/>
    </location>
    <ligand>
        <name>Ca(2+)</name>
        <dbReference type="ChEBI" id="CHEBI:29108"/>
    </ligand>
</feature>
<dbReference type="HAMAP" id="MF_01491">
    <property type="entry name" value="RNase_J_bact"/>
    <property type="match status" value="1"/>
</dbReference>
<feature type="binding site" evidence="9 12">
    <location>
        <begin position="362"/>
        <end position="366"/>
    </location>
    <ligand>
        <name>substrate</name>
    </ligand>
</feature>
<dbReference type="InterPro" id="IPR004613">
    <property type="entry name" value="RNase_J"/>
</dbReference>
<keyword evidence="8 9" id="KW-0694">RNA-binding</keyword>
<comment type="caution">
    <text evidence="15">The sequence shown here is derived from an EMBL/GenBank/DDBJ whole genome shotgun (WGS) entry which is preliminary data.</text>
</comment>
<dbReference type="SMART" id="SM00849">
    <property type="entry name" value="Lactamase_B"/>
    <property type="match status" value="1"/>
</dbReference>
<accession>A0A6I2M525</accession>
<feature type="binding site" evidence="13">
    <location>
        <position position="77"/>
    </location>
    <ligand>
        <name>Zn(2+)</name>
        <dbReference type="ChEBI" id="CHEBI:29105"/>
        <label>1</label>
        <note>catalytic</note>
    </ligand>
</feature>
<dbReference type="PANTHER" id="PTHR43694:SF1">
    <property type="entry name" value="RIBONUCLEASE J"/>
    <property type="match status" value="1"/>
</dbReference>
<keyword evidence="2 9" id="KW-0540">Nuclease</keyword>
<evidence type="ECO:0000259" key="14">
    <source>
        <dbReference type="SMART" id="SM00849"/>
    </source>
</evidence>
<dbReference type="InterPro" id="IPR041636">
    <property type="entry name" value="RNase_J_C"/>
</dbReference>
<dbReference type="GO" id="GO:0006364">
    <property type="term" value="P:rRNA processing"/>
    <property type="evidence" value="ECO:0007669"/>
    <property type="project" value="UniProtKB-UniRule"/>
</dbReference>
<dbReference type="GO" id="GO:0004534">
    <property type="term" value="F:5'-3' RNA exonuclease activity"/>
    <property type="evidence" value="ECO:0007669"/>
    <property type="project" value="UniProtKB-UniRule"/>
</dbReference>
<proteinExistence type="inferred from homology"/>
<keyword evidence="5 9" id="KW-0378">Hydrolase</keyword>
<evidence type="ECO:0000313" key="15">
    <source>
        <dbReference type="EMBL" id="MRX52482.1"/>
    </source>
</evidence>
<dbReference type="EMBL" id="WKKF01000001">
    <property type="protein sequence ID" value="MRX52482.1"/>
    <property type="molecule type" value="Genomic_DNA"/>
</dbReference>
<feature type="binding site" evidence="13">
    <location>
        <position position="49"/>
    </location>
    <ligand>
        <name>Ca(2+)</name>
        <dbReference type="ChEBI" id="CHEBI:29108"/>
    </ligand>
</feature>
<feature type="active site" description="Proton acceptor" evidence="11">
    <location>
        <position position="366"/>
    </location>
</feature>
<dbReference type="InterPro" id="IPR030854">
    <property type="entry name" value="RNase_J_bac"/>
</dbReference>
<dbReference type="Proteomes" id="UP000441585">
    <property type="component" value="Unassembled WGS sequence"/>
</dbReference>
<dbReference type="InterPro" id="IPR011108">
    <property type="entry name" value="RMMBL"/>
</dbReference>
<dbReference type="PIRSF" id="PIRSF004803">
    <property type="entry name" value="RnjA"/>
    <property type="match status" value="1"/>
</dbReference>
<dbReference type="AlphaFoldDB" id="A0A6I2M525"/>
<dbReference type="CDD" id="cd07714">
    <property type="entry name" value="RNaseJ_MBL-fold"/>
    <property type="match status" value="1"/>
</dbReference>
<dbReference type="Pfam" id="PF17770">
    <property type="entry name" value="RNase_J_C"/>
    <property type="match status" value="1"/>
</dbReference>
<comment type="subunit">
    <text evidence="9">Homodimer, may be a subunit of the RNA degradosome.</text>
</comment>
<keyword evidence="7 9" id="KW-0269">Exonuclease</keyword>
<evidence type="ECO:0000256" key="12">
    <source>
        <dbReference type="PIRSR" id="PIRSR004803-2"/>
    </source>
</evidence>
<feature type="binding site" evidence="13">
    <location>
        <position position="72"/>
    </location>
    <ligand>
        <name>Zn(2+)</name>
        <dbReference type="ChEBI" id="CHEBI:29105"/>
        <label>1</label>
        <note>catalytic</note>
    </ligand>
</feature>
<evidence type="ECO:0000256" key="10">
    <source>
        <dbReference type="PIRNR" id="PIRNR004803"/>
    </source>
</evidence>
<organism evidence="15 16">
    <name type="scientific">Metabacillus idriensis</name>
    <dbReference type="NCBI Taxonomy" id="324768"/>
    <lineage>
        <taxon>Bacteria</taxon>
        <taxon>Bacillati</taxon>
        <taxon>Bacillota</taxon>
        <taxon>Bacilli</taxon>
        <taxon>Bacillales</taxon>
        <taxon>Bacillaceae</taxon>
        <taxon>Metabacillus</taxon>
    </lineage>
</organism>
<evidence type="ECO:0000256" key="3">
    <source>
        <dbReference type="ARBA" id="ARBA00022723"/>
    </source>
</evidence>
<feature type="binding site" evidence="13">
    <location>
        <position position="74"/>
    </location>
    <ligand>
        <name>Zn(2+)</name>
        <dbReference type="ChEBI" id="CHEBI:29105"/>
        <label>1</label>
        <note>catalytic</note>
    </ligand>
</feature>
<dbReference type="GO" id="GO:0008270">
    <property type="term" value="F:zinc ion binding"/>
    <property type="evidence" value="ECO:0007669"/>
    <property type="project" value="InterPro"/>
</dbReference>
<dbReference type="Gene3D" id="3.10.20.580">
    <property type="match status" value="1"/>
</dbReference>
<keyword evidence="6 13" id="KW-0862">Zinc</keyword>
<feature type="binding site" evidence="13">
    <location>
        <position position="162"/>
    </location>
    <ligand>
        <name>Zn(2+)</name>
        <dbReference type="ChEBI" id="CHEBI:29105"/>
        <label>1</label>
        <note>catalytic</note>
    </ligand>
</feature>
<comment type="subcellular location">
    <subcellularLocation>
        <location evidence="9 10">Cytoplasm</location>
    </subcellularLocation>
</comment>
<dbReference type="SUPFAM" id="SSF56281">
    <property type="entry name" value="Metallo-hydrolase/oxidoreductase"/>
    <property type="match status" value="1"/>
</dbReference>
<comment type="function">
    <text evidence="9">An RNase that has 5'-3' exonuclease and possibly endonuclease activity. Involved in maturation of rRNA and in some organisms also mRNA maturation and/or decay.</text>
</comment>
<dbReference type="GO" id="GO:0004521">
    <property type="term" value="F:RNA endonuclease activity"/>
    <property type="evidence" value="ECO:0007669"/>
    <property type="project" value="UniProtKB-UniRule"/>
</dbReference>
<feature type="binding site" evidence="13">
    <location>
        <position position="76"/>
    </location>
    <ligand>
        <name>Zn(2+)</name>
        <dbReference type="ChEBI" id="CHEBI:29105"/>
        <label>1</label>
        <note>catalytic</note>
    </ligand>
</feature>
<dbReference type="InterPro" id="IPR042173">
    <property type="entry name" value="RNase_J_2"/>
</dbReference>
<dbReference type="Pfam" id="PF22505">
    <property type="entry name" value="RNase_J_b_CASP"/>
    <property type="match status" value="1"/>
</dbReference>
<reference evidence="15 16" key="1">
    <citation type="submission" date="2019-11" db="EMBL/GenBank/DDBJ databases">
        <title>Bacillus idriensis genome.</title>
        <authorList>
            <person name="Konopka E.N."/>
            <person name="Newman J.D."/>
        </authorList>
    </citation>
    <scope>NUCLEOTIDE SEQUENCE [LARGE SCALE GENOMIC DNA]</scope>
    <source>
        <strain evidence="15 16">DSM 19097</strain>
    </source>
</reference>
<keyword evidence="13" id="KW-0106">Calcium</keyword>
<keyword evidence="9" id="KW-0698">rRNA processing</keyword>
<comment type="cofactor">
    <cofactor evidence="10 13">
        <name>Zn(2+)</name>
        <dbReference type="ChEBI" id="CHEBI:29105"/>
    </cofactor>
    <text evidence="10 13">Binds 2 Zn(2+) ions per subunit. It is not clear if Zn(2+) or Mg(2+) is physiologically important.</text>
</comment>
<feature type="domain" description="Metallo-beta-lactamase" evidence="14">
    <location>
        <begin position="19"/>
        <end position="213"/>
    </location>
</feature>
<comment type="cofactor">
    <cofactor evidence="13">
        <name>Ca(2+)</name>
        <dbReference type="ChEBI" id="CHEBI:29108"/>
    </cofactor>
    <text evidence="13">Binds 1 Ca(2+) cation per subunit. Seen in 1 crystal structure, it is not clear if it is physiologically important.</text>
</comment>
<feature type="binding site" evidence="13">
    <location>
        <position position="388"/>
    </location>
    <ligand>
        <name>Zn(2+)</name>
        <dbReference type="ChEBI" id="CHEBI:29105"/>
        <label>1</label>
        <note>catalytic</note>
    </ligand>
</feature>
<evidence type="ECO:0000256" key="13">
    <source>
        <dbReference type="PIRSR" id="PIRSR004803-3"/>
    </source>
</evidence>
<dbReference type="RefSeq" id="WP_070877128.1">
    <property type="nucleotide sequence ID" value="NZ_CAJFZX010000002.1"/>
</dbReference>
<evidence type="ECO:0000256" key="11">
    <source>
        <dbReference type="PIRSR" id="PIRSR004803-1"/>
    </source>
</evidence>
<keyword evidence="3 10" id="KW-0479">Metal-binding</keyword>
<evidence type="ECO:0000256" key="5">
    <source>
        <dbReference type="ARBA" id="ARBA00022801"/>
    </source>
</evidence>
<feature type="active site" description="Proton donor" evidence="11">
    <location>
        <position position="193"/>
    </location>
</feature>
<dbReference type="InterPro" id="IPR001587">
    <property type="entry name" value="RNase_J_CS"/>
</dbReference>
<protein>
    <recommendedName>
        <fullName evidence="9 10">Ribonuclease J</fullName>
        <shortName evidence="9">RNase J</shortName>
        <ecNumber evidence="9 10">3.1.-.-</ecNumber>
    </recommendedName>
</protein>
<comment type="similarity">
    <text evidence="9 10">Belongs to the metallo-beta-lactamase superfamily. RNA-metabolizing metallo-beta-lactamase-like family. Bacterial RNase J subfamily.</text>
</comment>
<keyword evidence="16" id="KW-1185">Reference proteome</keyword>
<dbReference type="Gene3D" id="3.60.15.10">
    <property type="entry name" value="Ribonuclease Z/Hydroxyacylglutathione hydrolase-like"/>
    <property type="match status" value="1"/>
</dbReference>
<evidence type="ECO:0000256" key="8">
    <source>
        <dbReference type="ARBA" id="ARBA00022884"/>
    </source>
</evidence>
<keyword evidence="4 9" id="KW-0255">Endonuclease</keyword>
<dbReference type="PANTHER" id="PTHR43694">
    <property type="entry name" value="RIBONUCLEASE J"/>
    <property type="match status" value="1"/>
</dbReference>
<dbReference type="GO" id="GO:0005737">
    <property type="term" value="C:cytoplasm"/>
    <property type="evidence" value="ECO:0007669"/>
    <property type="project" value="UniProtKB-SubCell"/>
</dbReference>
<sequence length="550" mass="60988">MTIEKNVKIIPLGGMGEIGKNMYLVEYEDEIVIVDSGVKFPDEELRGVDYIIPDYTYLVKNAHKVKGLFITHGHEDHIGGVPFLLKKLNVPVFAGRLAMGFIRSKLEEHNLLRDAVLHEITEESTINLENLDVTFFRTTHSIPDSFGVVIHSPIGNIVHTGDFKFDLTPTGPEQDLSRVARVGQEGVLCLLSDSTNSEVPGFSVSEKKIGQNILDLVRRQSGRIIVALFASNVFRLQQVIKASVACGRKVAYTGRSMERAISIGLELGYIEAPSGTFIDPDEISSYKNNELTILCTGSQGEPFAALSRIAEGKHRHIHIEEGDTIIFSSSPIPGNVLSVNRIINKLMKAGADVIDNKLYDIHTSGHGGQEELKLMLKLLNPKFLVPIHGEYRMQKMHQTLAMECFIPEEDIFILDNGHVLNVSSDKAYQAGKVPARSVYVDGNGIGDVGTSLLGERKQLADSGIISILIFKNGEEIIRKPQIISRGFVYLRESNDFIVEIEALAAAVIREDKVEGDIEKHLNSVISDFIYKRLKRSPIVVVKVIDVKKEK</sequence>
<dbReference type="InterPro" id="IPR001279">
    <property type="entry name" value="Metallo-B-lactamas"/>
</dbReference>
<evidence type="ECO:0000256" key="6">
    <source>
        <dbReference type="ARBA" id="ARBA00022833"/>
    </source>
</evidence>
<evidence type="ECO:0000256" key="4">
    <source>
        <dbReference type="ARBA" id="ARBA00022759"/>
    </source>
</evidence>
<dbReference type="GO" id="GO:0003723">
    <property type="term" value="F:RNA binding"/>
    <property type="evidence" value="ECO:0007669"/>
    <property type="project" value="UniProtKB-UniRule"/>
</dbReference>
<name>A0A6I2M525_9BACI</name>
<feature type="binding site" evidence="13">
    <location>
        <position position="441"/>
    </location>
    <ligand>
        <name>Ca(2+)</name>
        <dbReference type="ChEBI" id="CHEBI:29108"/>
    </ligand>
</feature>
<evidence type="ECO:0000256" key="2">
    <source>
        <dbReference type="ARBA" id="ARBA00022722"/>
    </source>
</evidence>
<dbReference type="Pfam" id="PF07521">
    <property type="entry name" value="RMMBL"/>
    <property type="match status" value="1"/>
</dbReference>
<keyword evidence="1 9" id="KW-0963">Cytoplasm</keyword>
<dbReference type="Gene3D" id="3.40.50.10710">
    <property type="entry name" value="Metallo-hydrolase/oxidoreductase"/>
    <property type="match status" value="1"/>
</dbReference>
<feature type="binding site" evidence="13">
    <location>
        <position position="140"/>
    </location>
    <ligand>
        <name>Zn(2+)</name>
        <dbReference type="ChEBI" id="CHEBI:29105"/>
        <label>1</label>
        <note>catalytic</note>
    </ligand>
</feature>
<evidence type="ECO:0000256" key="1">
    <source>
        <dbReference type="ARBA" id="ARBA00022490"/>
    </source>
</evidence>
<evidence type="ECO:0000313" key="16">
    <source>
        <dbReference type="Proteomes" id="UP000441585"/>
    </source>
</evidence>
<dbReference type="InterPro" id="IPR055132">
    <property type="entry name" value="RNase_J_b_CASP"/>
</dbReference>
<dbReference type="Pfam" id="PF00753">
    <property type="entry name" value="Lactamase_B"/>
    <property type="match status" value="1"/>
</dbReference>
<dbReference type="InterPro" id="IPR036866">
    <property type="entry name" value="RibonucZ/Hydroxyglut_hydro"/>
</dbReference>
<dbReference type="EC" id="3.1.-.-" evidence="9 10"/>
<evidence type="ECO:0000256" key="9">
    <source>
        <dbReference type="HAMAP-Rule" id="MF_01491"/>
    </source>
</evidence>
<dbReference type="NCBIfam" id="TIGR00649">
    <property type="entry name" value="MG423"/>
    <property type="match status" value="1"/>
</dbReference>
<dbReference type="PROSITE" id="PS01292">
    <property type="entry name" value="UPF0036"/>
    <property type="match status" value="1"/>
</dbReference>
<evidence type="ECO:0000256" key="7">
    <source>
        <dbReference type="ARBA" id="ARBA00022839"/>
    </source>
</evidence>